<dbReference type="AlphaFoldDB" id="A0AAP4BPE7"/>
<sequence>MSTIPSILLRAIPGALIADSGISKLGMDAESSKGLQDFAATGIPQVKELPSDKFGTIIGASEVAVGGALLAPFVSNRLAGLALTTFGAGLLSIYFRNDDMTREDGIRPSQDGMSIAKDSMMVAIGTGLIALDQQDRISGVLQERKIAKAEKKAAKKAVRKAKKEAKKNS</sequence>
<protein>
    <recommendedName>
        <fullName evidence="3">DoxX family membrane protein</fullName>
    </recommendedName>
</protein>
<evidence type="ECO:0000313" key="2">
    <source>
        <dbReference type="Proteomes" id="UP001224412"/>
    </source>
</evidence>
<evidence type="ECO:0000313" key="1">
    <source>
        <dbReference type="EMBL" id="MDK4306888.1"/>
    </source>
</evidence>
<dbReference type="Proteomes" id="UP001224412">
    <property type="component" value="Unassembled WGS sequence"/>
</dbReference>
<dbReference type="EMBL" id="JASNVH010000006">
    <property type="protein sequence ID" value="MDK4306888.1"/>
    <property type="molecule type" value="Genomic_DNA"/>
</dbReference>
<comment type="caution">
    <text evidence="1">The sequence shown here is derived from an EMBL/GenBank/DDBJ whole genome shotgun (WGS) entry which is preliminary data.</text>
</comment>
<accession>A0AAP4BPE7</accession>
<reference evidence="1" key="1">
    <citation type="submission" date="2023-05" db="EMBL/GenBank/DDBJ databases">
        <title>Metabolic capabilities are highly conserved among human nasal-associated Corynebacterium species in pangenomic analyses.</title>
        <authorList>
            <person name="Tran T.H."/>
            <person name="Roberts A.Q."/>
            <person name="Escapa I.F."/>
            <person name="Gao W."/>
            <person name="Conlan S."/>
            <person name="Kong H."/>
            <person name="Segre J.A."/>
            <person name="Kelly M.S."/>
            <person name="Lemon K.P."/>
        </authorList>
    </citation>
    <scope>NUCLEOTIDE SEQUENCE</scope>
    <source>
        <strain evidence="1">KPL2773</strain>
    </source>
</reference>
<name>A0AAP4BPE7_9CORY</name>
<organism evidence="1 2">
    <name type="scientific">Corynebacterium pseudodiphtheriticum</name>
    <dbReference type="NCBI Taxonomy" id="37637"/>
    <lineage>
        <taxon>Bacteria</taxon>
        <taxon>Bacillati</taxon>
        <taxon>Actinomycetota</taxon>
        <taxon>Actinomycetes</taxon>
        <taxon>Mycobacteriales</taxon>
        <taxon>Corynebacteriaceae</taxon>
        <taxon>Corynebacterium</taxon>
    </lineage>
</organism>
<evidence type="ECO:0008006" key="3">
    <source>
        <dbReference type="Google" id="ProtNLM"/>
    </source>
</evidence>
<proteinExistence type="predicted"/>
<gene>
    <name evidence="1" type="ORF">QPX42_04880</name>
</gene>
<dbReference type="RefSeq" id="WP_272722518.1">
    <property type="nucleotide sequence ID" value="NZ_JAQPSK010000001.1"/>
</dbReference>